<dbReference type="InterPro" id="IPR003660">
    <property type="entry name" value="HAMP_dom"/>
</dbReference>
<dbReference type="CDD" id="cd06225">
    <property type="entry name" value="HAMP"/>
    <property type="match status" value="1"/>
</dbReference>
<dbReference type="Gene3D" id="3.30.450.20">
    <property type="entry name" value="PAS domain"/>
    <property type="match status" value="2"/>
</dbReference>
<keyword evidence="3" id="KW-0175">Coiled coil</keyword>
<dbReference type="GO" id="GO:0005886">
    <property type="term" value="C:plasma membrane"/>
    <property type="evidence" value="ECO:0007669"/>
    <property type="project" value="TreeGrafter"/>
</dbReference>
<feature type="domain" description="HAMP" evidence="8">
    <location>
        <begin position="282"/>
        <end position="334"/>
    </location>
</feature>
<name>A0A3B1E505_9ZZZZ</name>
<accession>A0A3B1E505</accession>
<protein>
    <submittedName>
        <fullName evidence="9">Methyl-accepting chemotaxis sensor/transducer protein</fullName>
    </submittedName>
</protein>
<dbReference type="CDD" id="cd00130">
    <property type="entry name" value="PAS"/>
    <property type="match status" value="1"/>
</dbReference>
<dbReference type="SMART" id="SM00086">
    <property type="entry name" value="PAC"/>
    <property type="match status" value="1"/>
</dbReference>
<dbReference type="SMART" id="SM00304">
    <property type="entry name" value="HAMP"/>
    <property type="match status" value="1"/>
</dbReference>
<dbReference type="Pfam" id="PF00672">
    <property type="entry name" value="HAMP"/>
    <property type="match status" value="1"/>
</dbReference>
<dbReference type="SMART" id="SM00283">
    <property type="entry name" value="MA"/>
    <property type="match status" value="1"/>
</dbReference>
<dbReference type="Pfam" id="PF08447">
    <property type="entry name" value="PAS_3"/>
    <property type="match status" value="1"/>
</dbReference>
<dbReference type="PRINTS" id="PR00260">
    <property type="entry name" value="CHEMTRNSDUCR"/>
</dbReference>
<evidence type="ECO:0000256" key="1">
    <source>
        <dbReference type="ARBA" id="ARBA00022481"/>
    </source>
</evidence>
<evidence type="ECO:0000259" key="6">
    <source>
        <dbReference type="PROSITE" id="PS50112"/>
    </source>
</evidence>
<dbReference type="GO" id="GO:0006935">
    <property type="term" value="P:chemotaxis"/>
    <property type="evidence" value="ECO:0007669"/>
    <property type="project" value="InterPro"/>
</dbReference>
<evidence type="ECO:0000256" key="3">
    <source>
        <dbReference type="SAM" id="Coils"/>
    </source>
</evidence>
<dbReference type="PROSITE" id="PS50885">
    <property type="entry name" value="HAMP"/>
    <property type="match status" value="1"/>
</dbReference>
<dbReference type="PROSITE" id="PS50111">
    <property type="entry name" value="CHEMOTAXIS_TRANSDUC_2"/>
    <property type="match status" value="1"/>
</dbReference>
<evidence type="ECO:0000256" key="2">
    <source>
        <dbReference type="ARBA" id="ARBA00029447"/>
    </source>
</evidence>
<dbReference type="Gene3D" id="1.10.287.950">
    <property type="entry name" value="Methyl-accepting chemotaxis protein"/>
    <property type="match status" value="1"/>
</dbReference>
<feature type="domain" description="Methyl-accepting transducer" evidence="5">
    <location>
        <begin position="339"/>
        <end position="568"/>
    </location>
</feature>
<reference evidence="9" key="1">
    <citation type="submission" date="2018-06" db="EMBL/GenBank/DDBJ databases">
        <authorList>
            <person name="Zhirakovskaya E."/>
        </authorList>
    </citation>
    <scope>NUCLEOTIDE SEQUENCE</scope>
</reference>
<feature type="domain" description="PAS" evidence="6">
    <location>
        <begin position="20"/>
        <end position="75"/>
    </location>
</feature>
<dbReference type="EMBL" id="UOGK01000122">
    <property type="protein sequence ID" value="VAX37817.1"/>
    <property type="molecule type" value="Genomic_DNA"/>
</dbReference>
<dbReference type="InterPro" id="IPR004090">
    <property type="entry name" value="Chemotax_Me-accpt_rcpt"/>
</dbReference>
<evidence type="ECO:0000259" key="8">
    <source>
        <dbReference type="PROSITE" id="PS50885"/>
    </source>
</evidence>
<dbReference type="PROSITE" id="PS50113">
    <property type="entry name" value="PAC"/>
    <property type="match status" value="1"/>
</dbReference>
<dbReference type="FunFam" id="1.10.287.950:FF:000001">
    <property type="entry name" value="Methyl-accepting chemotaxis sensory transducer"/>
    <property type="match status" value="1"/>
</dbReference>
<dbReference type="InterPro" id="IPR000700">
    <property type="entry name" value="PAS-assoc_C"/>
</dbReference>
<dbReference type="GO" id="GO:0007165">
    <property type="term" value="P:signal transduction"/>
    <property type="evidence" value="ECO:0007669"/>
    <property type="project" value="InterPro"/>
</dbReference>
<dbReference type="SUPFAM" id="SSF55785">
    <property type="entry name" value="PYP-like sensor domain (PAS domain)"/>
    <property type="match status" value="1"/>
</dbReference>
<dbReference type="InterPro" id="IPR035965">
    <property type="entry name" value="PAS-like_dom_sf"/>
</dbReference>
<dbReference type="InterPro" id="IPR051310">
    <property type="entry name" value="MCP_chemotaxis"/>
</dbReference>
<dbReference type="GO" id="GO:0004888">
    <property type="term" value="F:transmembrane signaling receptor activity"/>
    <property type="evidence" value="ECO:0007669"/>
    <property type="project" value="InterPro"/>
</dbReference>
<evidence type="ECO:0000256" key="4">
    <source>
        <dbReference type="SAM" id="MobiDB-lite"/>
    </source>
</evidence>
<dbReference type="InterPro" id="IPR004089">
    <property type="entry name" value="MCPsignal_dom"/>
</dbReference>
<evidence type="ECO:0000259" key="5">
    <source>
        <dbReference type="PROSITE" id="PS50111"/>
    </source>
</evidence>
<keyword evidence="1" id="KW-0488">Methylation</keyword>
<dbReference type="AlphaFoldDB" id="A0A3B1E505"/>
<dbReference type="PANTHER" id="PTHR43531:SF14">
    <property type="entry name" value="METHYL-ACCEPTING CHEMOTAXIS PROTEIN I-RELATED"/>
    <property type="match status" value="1"/>
</dbReference>
<dbReference type="PROSITE" id="PS50112">
    <property type="entry name" value="PAS"/>
    <property type="match status" value="1"/>
</dbReference>
<dbReference type="SUPFAM" id="SSF58104">
    <property type="entry name" value="Methyl-accepting chemotaxis protein (MCP) signaling domain"/>
    <property type="match status" value="1"/>
</dbReference>
<feature type="domain" description="PAC" evidence="7">
    <location>
        <begin position="95"/>
        <end position="147"/>
    </location>
</feature>
<feature type="region of interest" description="Disordered" evidence="4">
    <location>
        <begin position="583"/>
        <end position="617"/>
    </location>
</feature>
<dbReference type="PANTHER" id="PTHR43531">
    <property type="entry name" value="PROTEIN ICFG"/>
    <property type="match status" value="1"/>
</dbReference>
<evidence type="ECO:0000259" key="7">
    <source>
        <dbReference type="PROSITE" id="PS50113"/>
    </source>
</evidence>
<evidence type="ECO:0000313" key="9">
    <source>
        <dbReference type="EMBL" id="VAX37817.1"/>
    </source>
</evidence>
<comment type="similarity">
    <text evidence="2">Belongs to the methyl-accepting chemotaxis (MCP) protein family.</text>
</comment>
<feature type="coiled-coil region" evidence="3">
    <location>
        <begin position="264"/>
        <end position="301"/>
    </location>
</feature>
<dbReference type="InterPro" id="IPR001610">
    <property type="entry name" value="PAC"/>
</dbReference>
<organism evidence="9">
    <name type="scientific">hydrothermal vent metagenome</name>
    <dbReference type="NCBI Taxonomy" id="652676"/>
    <lineage>
        <taxon>unclassified sequences</taxon>
        <taxon>metagenomes</taxon>
        <taxon>ecological metagenomes</taxon>
    </lineage>
</organism>
<gene>
    <name evidence="9" type="ORF">MNBD_PLANCTO03-1835</name>
</gene>
<dbReference type="NCBIfam" id="TIGR00229">
    <property type="entry name" value="sensory_box"/>
    <property type="match status" value="1"/>
</dbReference>
<sequence length="637" mass="68703">MSHAESQFEQDVQNNSSDTAQDYINQINSFSRTQAMIEFTPDGTIITANDNFCQALGYRLSEIEGKHHSMFVEPEYKMSPEYREFWAALGRGEVQAREFRRIRSDGSEIWIQASYNPVSDESGKPYKIVKLATDITESKSCQLELEQEAIKVSEMMRQLPLNVMLVDKDLVLTYMNETSERTLRSIESQLSVKVDDLIGTCIDVFHKNPAHQRQLLGDPQRHLPYKAEIKIGNEDVSLQADGVFAKDGTFLGCMATWTVITEQKKLEQGNIDAQERERKQAEELQEKVNQLLEIAEKAGQGDLTVTAPFSGDDAIGQLANGMENMIESIRSALTEVNGGAGQIDQGAQQISSASQSLSGAASEQAANLEEISASLEEMSSMTKQNADNCQQAAALSEESQVSADRGSNEMASMNEAMAEITKSSGEISKIIKVIDEIAFQTNLLALNAAVEAARAGEAGKGFAVVAEEVRNLAQRSAEAAKNTSAMIEESSKRAENGAAIASRVGEALSEIVASTQKVNSLLAEVASASQEQADGVTQINKGVSELDTVTQQNAANSEELAATAEETAAQVGTLREVVGRFNLGEGNSSGRQAKTVAPSSRVGGPVQPAKKLNFSKGKPVGAGAAVIPFDDDSFDSF</sequence>
<dbReference type="Pfam" id="PF00015">
    <property type="entry name" value="MCPsignal"/>
    <property type="match status" value="1"/>
</dbReference>
<dbReference type="InterPro" id="IPR013655">
    <property type="entry name" value="PAS_fold_3"/>
</dbReference>
<proteinExistence type="inferred from homology"/>
<dbReference type="CDD" id="cd11386">
    <property type="entry name" value="MCP_signal"/>
    <property type="match status" value="1"/>
</dbReference>
<dbReference type="InterPro" id="IPR000014">
    <property type="entry name" value="PAS"/>
</dbReference>